<protein>
    <submittedName>
        <fullName evidence="1">Uncharacterized protein</fullName>
    </submittedName>
</protein>
<reference evidence="1" key="2">
    <citation type="journal article" date="2022" name="New Phytol.">
        <title>Evolutionary transition to the ectomycorrhizal habit in the genomes of a hyperdiverse lineage of mushroom-forming fungi.</title>
        <authorList>
            <person name="Looney B."/>
            <person name="Miyauchi S."/>
            <person name="Morin E."/>
            <person name="Drula E."/>
            <person name="Courty P.E."/>
            <person name="Kohler A."/>
            <person name="Kuo A."/>
            <person name="LaButti K."/>
            <person name="Pangilinan J."/>
            <person name="Lipzen A."/>
            <person name="Riley R."/>
            <person name="Andreopoulos W."/>
            <person name="He G."/>
            <person name="Johnson J."/>
            <person name="Nolan M."/>
            <person name="Tritt A."/>
            <person name="Barry K.W."/>
            <person name="Grigoriev I.V."/>
            <person name="Nagy L.G."/>
            <person name="Hibbett D."/>
            <person name="Henrissat B."/>
            <person name="Matheny P.B."/>
            <person name="Labbe J."/>
            <person name="Martin F.M."/>
        </authorList>
    </citation>
    <scope>NUCLEOTIDE SEQUENCE</scope>
    <source>
        <strain evidence="1">EC-137</strain>
    </source>
</reference>
<name>A0ACB8QVM3_9AGAM</name>
<comment type="caution">
    <text evidence="1">The sequence shown here is derived from an EMBL/GenBank/DDBJ whole genome shotgun (WGS) entry which is preliminary data.</text>
</comment>
<evidence type="ECO:0000313" key="2">
    <source>
        <dbReference type="Proteomes" id="UP000814128"/>
    </source>
</evidence>
<gene>
    <name evidence="1" type="ORF">K488DRAFT_82861</name>
</gene>
<sequence length="348" mass="39321">MSHSTENLEIQHSFATVIRAVSELRKKVSSLEKAKSDLVCRNDALTQQIDALHVAEEQGTSVQPRRARSGKEASTEKRLASLEQQLASTEQDNKKLRKEVSRHRRTIKRLERKELVADANELLEEAVHGMPDEERHMRKLLRRFSDLMALNVLGEDECSVCFDNLRISECSSFPCQHILCNNCVSKLPDMDTGAGPAIACPSCREKCTREDLDSVEHTAQDQWDKLLDIANEFGEIDQRRVHMDTSDEEEEERLRENFINDQTSHDPSSTASEAPETEEEATEQSLSPRHRLAQRALAGDRTQVDEDEVADETSAVSSSLLPYAGASSSDRKRRMQELAAQRAKKPRL</sequence>
<keyword evidence="2" id="KW-1185">Reference proteome</keyword>
<dbReference type="EMBL" id="MU273481">
    <property type="protein sequence ID" value="KAI0035675.1"/>
    <property type="molecule type" value="Genomic_DNA"/>
</dbReference>
<accession>A0ACB8QVM3</accession>
<organism evidence="1 2">
    <name type="scientific">Vararia minispora EC-137</name>
    <dbReference type="NCBI Taxonomy" id="1314806"/>
    <lineage>
        <taxon>Eukaryota</taxon>
        <taxon>Fungi</taxon>
        <taxon>Dikarya</taxon>
        <taxon>Basidiomycota</taxon>
        <taxon>Agaricomycotina</taxon>
        <taxon>Agaricomycetes</taxon>
        <taxon>Russulales</taxon>
        <taxon>Lachnocladiaceae</taxon>
        <taxon>Vararia</taxon>
    </lineage>
</organism>
<evidence type="ECO:0000313" key="1">
    <source>
        <dbReference type="EMBL" id="KAI0035675.1"/>
    </source>
</evidence>
<proteinExistence type="predicted"/>
<reference evidence="1" key="1">
    <citation type="submission" date="2021-02" db="EMBL/GenBank/DDBJ databases">
        <authorList>
            <consortium name="DOE Joint Genome Institute"/>
            <person name="Ahrendt S."/>
            <person name="Looney B.P."/>
            <person name="Miyauchi S."/>
            <person name="Morin E."/>
            <person name="Drula E."/>
            <person name="Courty P.E."/>
            <person name="Chicoki N."/>
            <person name="Fauchery L."/>
            <person name="Kohler A."/>
            <person name="Kuo A."/>
            <person name="Labutti K."/>
            <person name="Pangilinan J."/>
            <person name="Lipzen A."/>
            <person name="Riley R."/>
            <person name="Andreopoulos W."/>
            <person name="He G."/>
            <person name="Johnson J."/>
            <person name="Barry K.W."/>
            <person name="Grigoriev I.V."/>
            <person name="Nagy L."/>
            <person name="Hibbett D."/>
            <person name="Henrissat B."/>
            <person name="Matheny P.B."/>
            <person name="Labbe J."/>
            <person name="Martin F."/>
        </authorList>
    </citation>
    <scope>NUCLEOTIDE SEQUENCE</scope>
    <source>
        <strain evidence="1">EC-137</strain>
    </source>
</reference>
<dbReference type="Proteomes" id="UP000814128">
    <property type="component" value="Unassembled WGS sequence"/>
</dbReference>